<accession>A0A2W5TLW6</accession>
<dbReference type="Proteomes" id="UP000249061">
    <property type="component" value="Unassembled WGS sequence"/>
</dbReference>
<comment type="caution">
    <text evidence="2">The sequence shown here is derived from an EMBL/GenBank/DDBJ whole genome shotgun (WGS) entry which is preliminary data.</text>
</comment>
<feature type="transmembrane region" description="Helical" evidence="1">
    <location>
        <begin position="130"/>
        <end position="154"/>
    </location>
</feature>
<proteinExistence type="predicted"/>
<keyword evidence="1" id="KW-0812">Transmembrane</keyword>
<evidence type="ECO:0008006" key="4">
    <source>
        <dbReference type="Google" id="ProtNLM"/>
    </source>
</evidence>
<feature type="transmembrane region" description="Helical" evidence="1">
    <location>
        <begin position="94"/>
        <end position="118"/>
    </location>
</feature>
<reference evidence="2 3" key="1">
    <citation type="submission" date="2017-08" db="EMBL/GenBank/DDBJ databases">
        <title>Infants hospitalized years apart are colonized by the same room-sourced microbial strains.</title>
        <authorList>
            <person name="Brooks B."/>
            <person name="Olm M.R."/>
            <person name="Firek B.A."/>
            <person name="Baker R."/>
            <person name="Thomas B.C."/>
            <person name="Morowitz M.J."/>
            <person name="Banfield J.F."/>
        </authorList>
    </citation>
    <scope>NUCLEOTIDE SEQUENCE [LARGE SCALE GENOMIC DNA]</scope>
    <source>
        <strain evidence="2">S2_003_000_R2_14</strain>
    </source>
</reference>
<sequence length="263" mass="27168">MEFVQVITSFPTLPLTVLLGVAVGYWLFALVTGVAFDHLDGAADSAADAVTGALKAGAESVADVAADAAADAVTGAVKGSAESVNSKHVVDGGFLALFGLGRVPVTFTLSLVLLTAWTVSAIATSTFGPFGLALGVVLLLVSLVVGLLGAAVILRPLGKALNQSNPARRRDSLGQICVITSGRVDGSFGTAHIDDGSAGLNVHVVCHKPNELKKGDRAILIELDAEKGVYEVEPVDWLLPQEIEALKDPGLAAQVLSNRVRRR</sequence>
<keyword evidence="1" id="KW-0472">Membrane</keyword>
<dbReference type="AlphaFoldDB" id="A0A2W5TLW6"/>
<evidence type="ECO:0000256" key="1">
    <source>
        <dbReference type="SAM" id="Phobius"/>
    </source>
</evidence>
<evidence type="ECO:0000313" key="2">
    <source>
        <dbReference type="EMBL" id="PZR16580.1"/>
    </source>
</evidence>
<protein>
    <recommendedName>
        <fullName evidence="4">DUF1449 domain-containing protein</fullName>
    </recommendedName>
</protein>
<name>A0A2W5TLW6_9BACT</name>
<dbReference type="EMBL" id="QFQP01000003">
    <property type="protein sequence ID" value="PZR16580.1"/>
    <property type="molecule type" value="Genomic_DNA"/>
</dbReference>
<keyword evidence="1" id="KW-1133">Transmembrane helix</keyword>
<evidence type="ECO:0000313" key="3">
    <source>
        <dbReference type="Proteomes" id="UP000249061"/>
    </source>
</evidence>
<feature type="transmembrane region" description="Helical" evidence="1">
    <location>
        <begin position="12"/>
        <end position="36"/>
    </location>
</feature>
<gene>
    <name evidence="2" type="ORF">DI536_05285</name>
</gene>
<organism evidence="2 3">
    <name type="scientific">Archangium gephyra</name>
    <dbReference type="NCBI Taxonomy" id="48"/>
    <lineage>
        <taxon>Bacteria</taxon>
        <taxon>Pseudomonadati</taxon>
        <taxon>Myxococcota</taxon>
        <taxon>Myxococcia</taxon>
        <taxon>Myxococcales</taxon>
        <taxon>Cystobacterineae</taxon>
        <taxon>Archangiaceae</taxon>
        <taxon>Archangium</taxon>
    </lineage>
</organism>